<dbReference type="AlphaFoldDB" id="A0A2T4MGL8"/>
<feature type="binding site" evidence="6">
    <location>
        <position position="233"/>
    </location>
    <ligand>
        <name>a divalent metal cation</name>
        <dbReference type="ChEBI" id="CHEBI:60240"/>
        <label>2</label>
        <note>catalytic</note>
    </ligand>
</feature>
<feature type="binding site" evidence="6">
    <location>
        <position position="168"/>
    </location>
    <ligand>
        <name>a divalent metal cation</name>
        <dbReference type="ChEBI" id="CHEBI:60240"/>
        <label>2</label>
        <note>catalytic</note>
    </ligand>
</feature>
<dbReference type="InterPro" id="IPR036005">
    <property type="entry name" value="Creatinase/aminopeptidase-like"/>
</dbReference>
<evidence type="ECO:0000259" key="8">
    <source>
        <dbReference type="Pfam" id="PF00557"/>
    </source>
</evidence>
<keyword evidence="5 6" id="KW-0378">Hydrolase</keyword>
<dbReference type="GO" id="GO:0006508">
    <property type="term" value="P:proteolysis"/>
    <property type="evidence" value="ECO:0007669"/>
    <property type="project" value="UniProtKB-KW"/>
</dbReference>
<protein>
    <recommendedName>
        <fullName evidence="6 7">Methionine aminopeptidase</fullName>
        <shortName evidence="6">MAP</shortName>
        <shortName evidence="6">MetAP</shortName>
        <ecNumber evidence="6 7">3.4.11.18</ecNumber>
    </recommendedName>
    <alternativeName>
        <fullName evidence="6">Peptidase M</fullName>
    </alternativeName>
</protein>
<dbReference type="PANTHER" id="PTHR43330:SF13">
    <property type="entry name" value="METHIONINE AMINOPEPTIDASE 2"/>
    <property type="match status" value="1"/>
</dbReference>
<evidence type="ECO:0000256" key="3">
    <source>
        <dbReference type="ARBA" id="ARBA00022670"/>
    </source>
</evidence>
<dbReference type="EC" id="3.4.11.18" evidence="6 7"/>
<organism evidence="9 10">
    <name type="scientific">Staphylococcus agnetis</name>
    <dbReference type="NCBI Taxonomy" id="985762"/>
    <lineage>
        <taxon>Bacteria</taxon>
        <taxon>Bacillati</taxon>
        <taxon>Bacillota</taxon>
        <taxon>Bacilli</taxon>
        <taxon>Bacillales</taxon>
        <taxon>Staphylococcaceae</taxon>
        <taxon>Staphylococcus</taxon>
    </lineage>
</organism>
<dbReference type="EMBL" id="WMFL01000015">
    <property type="protein sequence ID" value="NJI01515.1"/>
    <property type="molecule type" value="Genomic_DNA"/>
</dbReference>
<dbReference type="GO" id="GO:0046872">
    <property type="term" value="F:metal ion binding"/>
    <property type="evidence" value="ECO:0007669"/>
    <property type="project" value="UniProtKB-UniRule"/>
</dbReference>
<keyword evidence="3 6" id="KW-0645">Protease</keyword>
<dbReference type="InterPro" id="IPR001714">
    <property type="entry name" value="Pept_M24_MAP"/>
</dbReference>
<dbReference type="PANTHER" id="PTHR43330">
    <property type="entry name" value="METHIONINE AMINOPEPTIDASE"/>
    <property type="match status" value="1"/>
</dbReference>
<evidence type="ECO:0000313" key="9">
    <source>
        <dbReference type="EMBL" id="NJI01515.1"/>
    </source>
</evidence>
<feature type="binding site" evidence="6">
    <location>
        <position position="175"/>
    </location>
    <ligand>
        <name>substrate</name>
    </ligand>
</feature>
<feature type="binding site" evidence="6">
    <location>
        <position position="233"/>
    </location>
    <ligand>
        <name>a divalent metal cation</name>
        <dbReference type="ChEBI" id="CHEBI:60240"/>
        <label>1</label>
    </ligand>
</feature>
<name>A0A2T4MGL8_9STAP</name>
<dbReference type="GO" id="GO:0070006">
    <property type="term" value="F:metalloaminopeptidase activity"/>
    <property type="evidence" value="ECO:0007669"/>
    <property type="project" value="UniProtKB-UniRule"/>
</dbReference>
<dbReference type="InterPro" id="IPR002467">
    <property type="entry name" value="Pept_M24A_MAP1"/>
</dbReference>
<feature type="binding site" evidence="6">
    <location>
        <position position="93"/>
    </location>
    <ligand>
        <name>a divalent metal cation</name>
        <dbReference type="ChEBI" id="CHEBI:60240"/>
        <label>1</label>
    </ligand>
</feature>
<dbReference type="CDD" id="cd01086">
    <property type="entry name" value="MetAP1"/>
    <property type="match status" value="1"/>
</dbReference>
<dbReference type="NCBIfam" id="TIGR00500">
    <property type="entry name" value="met_pdase_I"/>
    <property type="match status" value="1"/>
</dbReference>
<feature type="binding site" evidence="6">
    <location>
        <position position="76"/>
    </location>
    <ligand>
        <name>substrate</name>
    </ligand>
</feature>
<evidence type="ECO:0000256" key="7">
    <source>
        <dbReference type="RuleBase" id="RU003653"/>
    </source>
</evidence>
<feature type="binding site" evidence="6">
    <location>
        <position position="104"/>
    </location>
    <ligand>
        <name>a divalent metal cation</name>
        <dbReference type="ChEBI" id="CHEBI:60240"/>
        <label>2</label>
        <note>catalytic</note>
    </ligand>
</feature>
<feature type="domain" description="Peptidase M24" evidence="8">
    <location>
        <begin position="11"/>
        <end position="240"/>
    </location>
</feature>
<dbReference type="Proteomes" id="UP000646308">
    <property type="component" value="Unassembled WGS sequence"/>
</dbReference>
<evidence type="ECO:0000313" key="10">
    <source>
        <dbReference type="Proteomes" id="UP000646308"/>
    </source>
</evidence>
<evidence type="ECO:0000256" key="6">
    <source>
        <dbReference type="HAMAP-Rule" id="MF_01974"/>
    </source>
</evidence>
<evidence type="ECO:0000256" key="1">
    <source>
        <dbReference type="ARBA" id="ARBA00002521"/>
    </source>
</evidence>
<dbReference type="GO" id="GO:0004239">
    <property type="term" value="F:initiator methionyl aminopeptidase activity"/>
    <property type="evidence" value="ECO:0007669"/>
    <property type="project" value="UniProtKB-UniRule"/>
</dbReference>
<dbReference type="Pfam" id="PF00557">
    <property type="entry name" value="Peptidase_M24"/>
    <property type="match status" value="1"/>
</dbReference>
<proteinExistence type="inferred from homology"/>
<dbReference type="HAMAP" id="MF_01974">
    <property type="entry name" value="MetAP_1"/>
    <property type="match status" value="1"/>
</dbReference>
<dbReference type="PRINTS" id="PR00599">
    <property type="entry name" value="MAPEPTIDASE"/>
</dbReference>
<feature type="binding site" evidence="6">
    <location>
        <position position="104"/>
    </location>
    <ligand>
        <name>a divalent metal cation</name>
        <dbReference type="ChEBI" id="CHEBI:60240"/>
        <label>1</label>
    </ligand>
</feature>
<dbReference type="InterPro" id="IPR000994">
    <property type="entry name" value="Pept_M24"/>
</dbReference>
<dbReference type="SUPFAM" id="SSF55920">
    <property type="entry name" value="Creatinase/aminopeptidase"/>
    <property type="match status" value="1"/>
</dbReference>
<keyword evidence="2 6" id="KW-0031">Aminopeptidase</keyword>
<evidence type="ECO:0000256" key="5">
    <source>
        <dbReference type="ARBA" id="ARBA00022801"/>
    </source>
</evidence>
<reference evidence="9" key="1">
    <citation type="submission" date="2019-11" db="EMBL/GenBank/DDBJ databases">
        <title>Whole genome comparisons of Staphylococcus agnetis isolates from cattle and chickens.</title>
        <authorList>
            <person name="Rhoads D."/>
            <person name="Shwani A."/>
            <person name="Adkins P."/>
            <person name="Calcutt M."/>
            <person name="Middleton J."/>
        </authorList>
    </citation>
    <scope>NUCLEOTIDE SEQUENCE</scope>
    <source>
        <strain evidence="9">1387</strain>
    </source>
</reference>
<comment type="caution">
    <text evidence="9">The sequence shown here is derived from an EMBL/GenBank/DDBJ whole genome shotgun (WGS) entry which is preliminary data.</text>
</comment>
<evidence type="ECO:0000256" key="2">
    <source>
        <dbReference type="ARBA" id="ARBA00022438"/>
    </source>
</evidence>
<dbReference type="Gene3D" id="3.90.230.10">
    <property type="entry name" value="Creatinase/methionine aminopeptidase superfamily"/>
    <property type="match status" value="1"/>
</dbReference>
<dbReference type="GeneID" id="57692066"/>
<sequence>MIVKTEEELQALKEIGAICAKIRDTMVEATVPGITTKELDNIAKEMFEAEGALSAPIHDENFPGQTCISVNEEVAHGIPGKRVIKEGDLVNIDVSALKNGYYADTGISFVVGDTEEPMKLKVCEAAQEAFDAAMTKIKPGSKLSQIGKAVHATARKNNLKVIKNLTGHGVGLSLHEAPAHIMNYYEPQDKTLLKEGMVLAVEPFISSNASYVTEGKNEWAFETKDKSYVAQVEHTVIVTKDGPLLTTQSLKG</sequence>
<accession>A0A2T4MGL8</accession>
<comment type="subunit">
    <text evidence="6">Monomer.</text>
</comment>
<comment type="function">
    <text evidence="1 6">Removes the N-terminal methionine from nascent proteins. The N-terminal methionine is often cleaved when the second residue in the primary sequence is small and uncharged (Met-Ala-, Cys, Gly, Pro, Ser, Thr, or Val). Requires deformylation of the N(alpha)-formylated initiator methionine before it can be hydrolyzed.</text>
</comment>
<comment type="similarity">
    <text evidence="6">Belongs to the peptidase M24A family. Methionine aminopeptidase type 1 subfamily.</text>
</comment>
<dbReference type="RefSeq" id="WP_103345099.1">
    <property type="nucleotide sequence ID" value="NZ_CP045927.1"/>
</dbReference>
<gene>
    <name evidence="6 9" type="primary">map</name>
    <name evidence="9" type="ORF">GLV84_01260</name>
</gene>
<comment type="catalytic activity">
    <reaction evidence="6 7">
        <text>Release of N-terminal amino acids, preferentially methionine, from peptides and arylamides.</text>
        <dbReference type="EC" id="3.4.11.18"/>
    </reaction>
</comment>
<feature type="binding site" evidence="6">
    <location>
        <position position="202"/>
    </location>
    <ligand>
        <name>a divalent metal cation</name>
        <dbReference type="ChEBI" id="CHEBI:60240"/>
        <label>2</label>
        <note>catalytic</note>
    </ligand>
</feature>
<keyword evidence="4 6" id="KW-0479">Metal-binding</keyword>
<evidence type="ECO:0000256" key="4">
    <source>
        <dbReference type="ARBA" id="ARBA00022723"/>
    </source>
</evidence>
<comment type="cofactor">
    <cofactor evidence="6">
        <name>Co(2+)</name>
        <dbReference type="ChEBI" id="CHEBI:48828"/>
    </cofactor>
    <cofactor evidence="6">
        <name>Zn(2+)</name>
        <dbReference type="ChEBI" id="CHEBI:29105"/>
    </cofactor>
    <cofactor evidence="6">
        <name>Mn(2+)</name>
        <dbReference type="ChEBI" id="CHEBI:29035"/>
    </cofactor>
    <cofactor evidence="6">
        <name>Fe(2+)</name>
        <dbReference type="ChEBI" id="CHEBI:29033"/>
    </cofactor>
    <text evidence="6">Binds 2 divalent metal cations per subunit. Has a high-affinity and a low affinity metal-binding site. The true nature of the physiological cofactor is under debate. The enzyme is active with cobalt, zinc, manganese or divalent iron ions. Most likely, methionine aminopeptidases function as mononuclear Fe(2+)-metalloproteases under physiological conditions, and the catalytically relevant metal-binding site has been assigned to the histidine-containing high-affinity site.</text>
</comment>